<dbReference type="OrthoDB" id="9988732at2759"/>
<keyword evidence="1" id="KW-0812">Transmembrane</keyword>
<reference evidence="2 3" key="1">
    <citation type="journal article" date="2013" name="Curr. Biol.">
        <title>The Genome of the Foraminiferan Reticulomyxa filosa.</title>
        <authorList>
            <person name="Glockner G."/>
            <person name="Hulsmann N."/>
            <person name="Schleicher M."/>
            <person name="Noegel A.A."/>
            <person name="Eichinger L."/>
            <person name="Gallinger C."/>
            <person name="Pawlowski J."/>
            <person name="Sierra R."/>
            <person name="Euteneuer U."/>
            <person name="Pillet L."/>
            <person name="Moustafa A."/>
            <person name="Platzer M."/>
            <person name="Groth M."/>
            <person name="Szafranski K."/>
            <person name="Schliwa M."/>
        </authorList>
    </citation>
    <scope>NUCLEOTIDE SEQUENCE [LARGE SCALE GENOMIC DNA]</scope>
</reference>
<gene>
    <name evidence="2" type="ORF">RFI_01714</name>
</gene>
<dbReference type="Proteomes" id="UP000023152">
    <property type="component" value="Unassembled WGS sequence"/>
</dbReference>
<protein>
    <submittedName>
        <fullName evidence="2">Uncharacterized protein</fullName>
    </submittedName>
</protein>
<proteinExistence type="predicted"/>
<dbReference type="AlphaFoldDB" id="X6PBA7"/>
<name>X6PBA7_RETFI</name>
<evidence type="ECO:0000313" key="2">
    <source>
        <dbReference type="EMBL" id="ETO35349.1"/>
    </source>
</evidence>
<comment type="caution">
    <text evidence="2">The sequence shown here is derived from an EMBL/GenBank/DDBJ whole genome shotgun (WGS) entry which is preliminary data.</text>
</comment>
<dbReference type="CDD" id="cd00570">
    <property type="entry name" value="GST_N_family"/>
    <property type="match status" value="1"/>
</dbReference>
<organism evidence="2 3">
    <name type="scientific">Reticulomyxa filosa</name>
    <dbReference type="NCBI Taxonomy" id="46433"/>
    <lineage>
        <taxon>Eukaryota</taxon>
        <taxon>Sar</taxon>
        <taxon>Rhizaria</taxon>
        <taxon>Retaria</taxon>
        <taxon>Foraminifera</taxon>
        <taxon>Monothalamids</taxon>
        <taxon>Reticulomyxidae</taxon>
        <taxon>Reticulomyxa</taxon>
    </lineage>
</organism>
<keyword evidence="1" id="KW-1133">Transmembrane helix</keyword>
<feature type="transmembrane region" description="Helical" evidence="1">
    <location>
        <begin position="30"/>
        <end position="48"/>
    </location>
</feature>
<keyword evidence="3" id="KW-1185">Reference proteome</keyword>
<feature type="transmembrane region" description="Helical" evidence="1">
    <location>
        <begin position="431"/>
        <end position="457"/>
    </location>
</feature>
<evidence type="ECO:0000313" key="3">
    <source>
        <dbReference type="Proteomes" id="UP000023152"/>
    </source>
</evidence>
<accession>X6PBA7</accession>
<evidence type="ECO:0000256" key="1">
    <source>
        <dbReference type="SAM" id="Phobius"/>
    </source>
</evidence>
<keyword evidence="1" id="KW-0472">Membrane</keyword>
<sequence length="488" mass="55922">MRLSIESIPLIFLLLLPVLASFFKQRFFTTLIVWAVFLVTYFALRVKFRLFGPGKKWKLASIGPSHFCEKIRWCLQYCGIDHDEEFDAGILGIFLFQRTVPILTIPRKRVSIGNSSDILRYVYGHVCGDPAYSEKVRKFLEPTPEAVELEKKLDEMGTAVQVVIYDELLKNKQQTMQGTMHFFFFVRAHALNLNNAFVDDANTAWLGTLPNGSYSKKVPWYQSIACTIMYPAIVKFVRIGLKITPKNVQKQLALIKDTVKLVEEKLNSDGRKYLLGTDKGPTFIDFTFASLLSHFLVNREVFANGECKEFLLSENEKKALKLHELALQLQQSKAGEFVQLSFFDLHSSWTEAKVLFVNSKQYLQFDHFFIQTTPFFLEQQIVVLTKPAKHTHKAYTSIKHAALEKFKASPERASNALFSLTNCVLLYQNKFLLLFLAVCFSIAKNLIQFVVVQFFIIKKSTYFTVDLKRRDILMGVGTNCVSSIIVNV</sequence>
<dbReference type="EMBL" id="ASPP01001698">
    <property type="protein sequence ID" value="ETO35349.1"/>
    <property type="molecule type" value="Genomic_DNA"/>
</dbReference>